<feature type="compositionally biased region" description="Basic and acidic residues" evidence="1">
    <location>
        <begin position="59"/>
        <end position="74"/>
    </location>
</feature>
<gene>
    <name evidence="2" type="ORF">LTRI10_LOCUS33944</name>
</gene>
<name>A0AAV2F561_9ROSI</name>
<sequence>MGGSSNNYDGGSYAGGVPWQEYPQRVEPAPFIENDDVQGPAWGPEWANIENTIRYGRTSHEREDVVGGASHDDAPGPSYPFGSTDKESEEDFISVGRRKIQTISMTTR</sequence>
<dbReference type="EMBL" id="OZ034819">
    <property type="protein sequence ID" value="CAL1393360.1"/>
    <property type="molecule type" value="Genomic_DNA"/>
</dbReference>
<keyword evidence="3" id="KW-1185">Reference proteome</keyword>
<protein>
    <submittedName>
        <fullName evidence="2">Uncharacterized protein</fullName>
    </submittedName>
</protein>
<dbReference type="Proteomes" id="UP001497516">
    <property type="component" value="Chromosome 6"/>
</dbReference>
<dbReference type="AlphaFoldDB" id="A0AAV2F561"/>
<evidence type="ECO:0000313" key="3">
    <source>
        <dbReference type="Proteomes" id="UP001497516"/>
    </source>
</evidence>
<accession>A0AAV2F561</accession>
<reference evidence="2 3" key="1">
    <citation type="submission" date="2024-04" db="EMBL/GenBank/DDBJ databases">
        <authorList>
            <person name="Fracassetti M."/>
        </authorList>
    </citation>
    <scope>NUCLEOTIDE SEQUENCE [LARGE SCALE GENOMIC DNA]</scope>
</reference>
<organism evidence="2 3">
    <name type="scientific">Linum trigynum</name>
    <dbReference type="NCBI Taxonomy" id="586398"/>
    <lineage>
        <taxon>Eukaryota</taxon>
        <taxon>Viridiplantae</taxon>
        <taxon>Streptophyta</taxon>
        <taxon>Embryophyta</taxon>
        <taxon>Tracheophyta</taxon>
        <taxon>Spermatophyta</taxon>
        <taxon>Magnoliopsida</taxon>
        <taxon>eudicotyledons</taxon>
        <taxon>Gunneridae</taxon>
        <taxon>Pentapetalae</taxon>
        <taxon>rosids</taxon>
        <taxon>fabids</taxon>
        <taxon>Malpighiales</taxon>
        <taxon>Linaceae</taxon>
        <taxon>Linum</taxon>
    </lineage>
</organism>
<evidence type="ECO:0000256" key="1">
    <source>
        <dbReference type="SAM" id="MobiDB-lite"/>
    </source>
</evidence>
<proteinExistence type="predicted"/>
<feature type="region of interest" description="Disordered" evidence="1">
    <location>
        <begin position="59"/>
        <end position="91"/>
    </location>
</feature>
<evidence type="ECO:0000313" key="2">
    <source>
        <dbReference type="EMBL" id="CAL1393360.1"/>
    </source>
</evidence>